<dbReference type="AlphaFoldDB" id="H8H413"/>
<evidence type="ECO:0000313" key="1">
    <source>
        <dbReference type="EMBL" id="AFD28260.1"/>
    </source>
</evidence>
<name>H8H413_DEIGI</name>
<keyword evidence="1" id="KW-0614">Plasmid</keyword>
<gene>
    <name evidence="1" type="ordered locus">DGo_PF0037</name>
</gene>
<dbReference type="KEGG" id="dgo:DGo_PF0037"/>
<reference evidence="1 2" key="1">
    <citation type="journal article" date="2012" name="PLoS ONE">
        <title>Genome sequence and transcriptome analysis of the radioresistant bacterium Deinococcus gobiensis: insights into the extreme environmental adaptations.</title>
        <authorList>
            <person name="Yuan M."/>
            <person name="Chen M."/>
            <person name="Zhang W."/>
            <person name="Lu W."/>
            <person name="Wang J."/>
            <person name="Yang M."/>
            <person name="Zhao P."/>
            <person name="Tang R."/>
            <person name="Li X."/>
            <person name="Hao Y."/>
            <person name="Zhou Z."/>
            <person name="Zhan Y."/>
            <person name="Yu H."/>
            <person name="Teng C."/>
            <person name="Yan Y."/>
            <person name="Ping S."/>
            <person name="Wang Y."/>
            <person name="Lin M."/>
        </authorList>
    </citation>
    <scope>NUCLEOTIDE SEQUENCE [LARGE SCALE GENOMIC DNA]</scope>
    <source>
        <strain evidence="2">DSM 21396 / JCM 16679 / CGMCC 1.7299 / I-0</strain>
        <plasmid evidence="1">P6</plasmid>
    </source>
</reference>
<proteinExistence type="predicted"/>
<evidence type="ECO:0000313" key="2">
    <source>
        <dbReference type="Proteomes" id="UP000007575"/>
    </source>
</evidence>
<protein>
    <submittedName>
        <fullName evidence="1">Uncharacterized protein</fullName>
    </submittedName>
</protein>
<sequence length="57" mass="6177">MQLPEEHEVVTADGGAVAVAAQACGLEGREGLEWRTTEHGEQAIQVGHELVLWHKDS</sequence>
<accession>H8H413</accession>
<keyword evidence="2" id="KW-1185">Reference proteome</keyword>
<geneLocation type="plasmid" evidence="1 2">
    <name>P6</name>
</geneLocation>
<dbReference type="HOGENOM" id="CLU_2989150_0_0_0"/>
<dbReference type="EMBL" id="CP002197">
    <property type="protein sequence ID" value="AFD28260.1"/>
    <property type="molecule type" value="Genomic_DNA"/>
</dbReference>
<organism evidence="1 2">
    <name type="scientific">Deinococcus gobiensis (strain DSM 21396 / JCM 16679 / CGMCC 1.7299 / I-0)</name>
    <dbReference type="NCBI Taxonomy" id="745776"/>
    <lineage>
        <taxon>Bacteria</taxon>
        <taxon>Thermotogati</taxon>
        <taxon>Deinococcota</taxon>
        <taxon>Deinococci</taxon>
        <taxon>Deinococcales</taxon>
        <taxon>Deinococcaceae</taxon>
        <taxon>Deinococcus</taxon>
    </lineage>
</organism>
<dbReference type="Proteomes" id="UP000007575">
    <property type="component" value="Plasmid P6"/>
</dbReference>